<dbReference type="PROSITE" id="PS00086">
    <property type="entry name" value="CYTOCHROME_P450"/>
    <property type="match status" value="1"/>
</dbReference>
<dbReference type="InterPro" id="IPR036396">
    <property type="entry name" value="Cyt_P450_sf"/>
</dbReference>
<name>A0A8H5I8W0_9HYPO</name>
<dbReference type="SUPFAM" id="SSF48264">
    <property type="entry name" value="Cytochrome P450"/>
    <property type="match status" value="2"/>
</dbReference>
<dbReference type="PANTHER" id="PTHR24305:SF166">
    <property type="entry name" value="CYTOCHROME P450 12A4, MITOCHONDRIAL-RELATED"/>
    <property type="match status" value="1"/>
</dbReference>
<evidence type="ECO:0000256" key="1">
    <source>
        <dbReference type="ARBA" id="ARBA00001971"/>
    </source>
</evidence>
<comment type="caution">
    <text evidence="7">The sequence shown here is derived from an EMBL/GenBank/DDBJ whole genome shotgun (WGS) entry which is preliminary data.</text>
</comment>
<dbReference type="OrthoDB" id="655030at2759"/>
<dbReference type="Gene3D" id="1.10.630.10">
    <property type="entry name" value="Cytochrome P450"/>
    <property type="match status" value="2"/>
</dbReference>
<gene>
    <name evidence="7" type="ORF">FPHYL_13724</name>
</gene>
<keyword evidence="8" id="KW-1185">Reference proteome</keyword>
<dbReference type="AlphaFoldDB" id="A0A8H5I8W0"/>
<dbReference type="PRINTS" id="PR00463">
    <property type="entry name" value="EP450I"/>
</dbReference>
<dbReference type="GO" id="GO:0004497">
    <property type="term" value="F:monooxygenase activity"/>
    <property type="evidence" value="ECO:0007669"/>
    <property type="project" value="UniProtKB-KW"/>
</dbReference>
<dbReference type="Pfam" id="PF00067">
    <property type="entry name" value="p450"/>
    <property type="match status" value="2"/>
</dbReference>
<evidence type="ECO:0000256" key="5">
    <source>
        <dbReference type="ARBA" id="ARBA00023004"/>
    </source>
</evidence>
<dbReference type="InterPro" id="IPR001128">
    <property type="entry name" value="Cyt_P450"/>
</dbReference>
<evidence type="ECO:0000256" key="6">
    <source>
        <dbReference type="PIRSR" id="PIRSR602401-1"/>
    </source>
</evidence>
<dbReference type="InterPro" id="IPR050121">
    <property type="entry name" value="Cytochrome_P450_monoxygenase"/>
</dbReference>
<evidence type="ECO:0000313" key="7">
    <source>
        <dbReference type="EMBL" id="KAF5532710.1"/>
    </source>
</evidence>
<accession>A0A8H5I8W0</accession>
<comment type="similarity">
    <text evidence="2">Belongs to the cytochrome P450 family.</text>
</comment>
<proteinExistence type="inferred from homology"/>
<protein>
    <submittedName>
        <fullName evidence="7">Cytochrome P450 monooxygenase</fullName>
    </submittedName>
</protein>
<organism evidence="7 8">
    <name type="scientific">Fusarium phyllophilum</name>
    <dbReference type="NCBI Taxonomy" id="47803"/>
    <lineage>
        <taxon>Eukaryota</taxon>
        <taxon>Fungi</taxon>
        <taxon>Dikarya</taxon>
        <taxon>Ascomycota</taxon>
        <taxon>Pezizomycotina</taxon>
        <taxon>Sordariomycetes</taxon>
        <taxon>Hypocreomycetidae</taxon>
        <taxon>Hypocreales</taxon>
        <taxon>Nectriaceae</taxon>
        <taxon>Fusarium</taxon>
        <taxon>Fusarium fujikuroi species complex</taxon>
    </lineage>
</organism>
<feature type="binding site" description="axial binding residue" evidence="6">
    <location>
        <position position="408"/>
    </location>
    <ligand>
        <name>heme</name>
        <dbReference type="ChEBI" id="CHEBI:30413"/>
    </ligand>
    <ligandPart>
        <name>Fe</name>
        <dbReference type="ChEBI" id="CHEBI:18248"/>
    </ligandPart>
</feature>
<evidence type="ECO:0000256" key="2">
    <source>
        <dbReference type="ARBA" id="ARBA00010617"/>
    </source>
</evidence>
<dbReference type="GO" id="GO:0020037">
    <property type="term" value="F:heme binding"/>
    <property type="evidence" value="ECO:0007669"/>
    <property type="project" value="InterPro"/>
</dbReference>
<keyword evidence="7" id="KW-0560">Oxidoreductase</keyword>
<evidence type="ECO:0000256" key="3">
    <source>
        <dbReference type="ARBA" id="ARBA00022617"/>
    </source>
</evidence>
<keyword evidence="5 6" id="KW-0408">Iron</keyword>
<evidence type="ECO:0000313" key="8">
    <source>
        <dbReference type="Proteomes" id="UP000582016"/>
    </source>
</evidence>
<sequence length="821" mass="93088">MILLITVFDRLKAQALTMASYVHLLLYCALAEILRRFIFALVEAYTSPLAKVPGPWFRRISHLPYKIAIIQDKPALVYAKLMKKYGNTVVIVLVSGIDAVHRVIVEEDWPKSELYRALRARKDVADLVTETDKAISKCAEGEDGSAVIDIMRVSLNLATDILSATSLGGSFEQTSNNGTRWMELIVARIRRAILYAHFPLLRHLPFMPTVESTELTEMLDTVLSNRRNDPDMESKKDLLQTVLNTNKAVPHIYTEEHLKEDLRLFMVAGSESTSAVATFGILLLLNNPAKLETLLDEINQTFPSADSDITIEKTKDLTYLTAVINEAMRVMPVTPTGVRRETRIATTLNGYQIPAGTTVSAQITTVGFDPDRWPDASSFIPERWIGQYKGVEADRKSFLPFSGGSRTCPGQYFAMRELRLLKTPDRSGIPLVKKQKNEVFPQTMARGSQEYPDSPFQLQSSRGKITILPIKYFRELDTLPESQSSRVGALKSRNQNALDSLSWLESFLKNSPTIFRRTFSREFVFGAVKSELLPSMEASIGTPAEKTAFPLWVLCDELSIRIGSRYWFGVSAPKTDDWVSAYRGARKSVISATITTFLFPKLLLPLARPLLYWFDRKFICFKNQLKEMARITADQCGDSLFEPAIKDTVPLYHNMVRYLRSDNLEEDLDREIQSQFHATLFFFSTLTENLTQLLIDLAMNPEHVDELREELESVSSGDLPTLQSLGELKKLDSFLKESQRFNSLIMSEILTPISTIPKGTEVSFNLDQINADNKLWDEPEKFKPWRFCDLNKSRTATRSYDFVTTGTDQPNFGLSWVFRLE</sequence>
<keyword evidence="4 6" id="KW-0479">Metal-binding</keyword>
<dbReference type="PRINTS" id="PR00385">
    <property type="entry name" value="P450"/>
</dbReference>
<dbReference type="GO" id="GO:0016705">
    <property type="term" value="F:oxidoreductase activity, acting on paired donors, with incorporation or reduction of molecular oxygen"/>
    <property type="evidence" value="ECO:0007669"/>
    <property type="project" value="InterPro"/>
</dbReference>
<dbReference type="EMBL" id="JAAOAQ010000886">
    <property type="protein sequence ID" value="KAF5532710.1"/>
    <property type="molecule type" value="Genomic_DNA"/>
</dbReference>
<dbReference type="PANTHER" id="PTHR24305">
    <property type="entry name" value="CYTOCHROME P450"/>
    <property type="match status" value="1"/>
</dbReference>
<reference evidence="7 8" key="1">
    <citation type="submission" date="2020-05" db="EMBL/GenBank/DDBJ databases">
        <title>Identification and distribution of gene clusters putatively required for synthesis of sphingolipid metabolism inhibitors in phylogenetically diverse species of the filamentous fungus Fusarium.</title>
        <authorList>
            <person name="Kim H.-S."/>
            <person name="Busman M."/>
            <person name="Brown D.W."/>
            <person name="Divon H."/>
            <person name="Uhlig S."/>
            <person name="Proctor R.H."/>
        </authorList>
    </citation>
    <scope>NUCLEOTIDE SEQUENCE [LARGE SCALE GENOMIC DNA]</scope>
    <source>
        <strain evidence="7 8">NRRL 13617</strain>
    </source>
</reference>
<comment type="cofactor">
    <cofactor evidence="1 6">
        <name>heme</name>
        <dbReference type="ChEBI" id="CHEBI:30413"/>
    </cofactor>
</comment>
<dbReference type="InterPro" id="IPR017972">
    <property type="entry name" value="Cyt_P450_CS"/>
</dbReference>
<dbReference type="InterPro" id="IPR002401">
    <property type="entry name" value="Cyt_P450_E_grp-I"/>
</dbReference>
<dbReference type="Proteomes" id="UP000582016">
    <property type="component" value="Unassembled WGS sequence"/>
</dbReference>
<keyword evidence="3 6" id="KW-0349">Heme</keyword>
<dbReference type="GO" id="GO:0005506">
    <property type="term" value="F:iron ion binding"/>
    <property type="evidence" value="ECO:0007669"/>
    <property type="project" value="InterPro"/>
</dbReference>
<evidence type="ECO:0000256" key="4">
    <source>
        <dbReference type="ARBA" id="ARBA00022723"/>
    </source>
</evidence>
<keyword evidence="7" id="KW-0503">Monooxygenase</keyword>